<dbReference type="PANTHER" id="PTHR10996">
    <property type="entry name" value="2-HYDROXYACID DEHYDROGENASE-RELATED"/>
    <property type="match status" value="1"/>
</dbReference>
<dbReference type="Pfam" id="PF00389">
    <property type="entry name" value="2-Hacid_dh"/>
    <property type="match status" value="1"/>
</dbReference>
<dbReference type="SUPFAM" id="SSF51735">
    <property type="entry name" value="NAD(P)-binding Rossmann-fold domains"/>
    <property type="match status" value="1"/>
</dbReference>
<evidence type="ECO:0000256" key="2">
    <source>
        <dbReference type="ARBA" id="ARBA00023027"/>
    </source>
</evidence>
<keyword evidence="1 3" id="KW-0560">Oxidoreductase</keyword>
<dbReference type="InterPro" id="IPR006139">
    <property type="entry name" value="D-isomer_2_OHA_DH_cat_dom"/>
</dbReference>
<comment type="similarity">
    <text evidence="3">Belongs to the D-isomer specific 2-hydroxyacid dehydrogenase family.</text>
</comment>
<dbReference type="EC" id="1.1.1.-" evidence="6"/>
<protein>
    <submittedName>
        <fullName evidence="6">D-glycerate dehydrogenase</fullName>
        <ecNumber evidence="6">1.1.1.-</ecNumber>
    </submittedName>
</protein>
<keyword evidence="7" id="KW-1185">Reference proteome</keyword>
<dbReference type="RefSeq" id="WP_341834582.1">
    <property type="nucleotide sequence ID" value="NZ_CP149822.1"/>
</dbReference>
<evidence type="ECO:0000256" key="3">
    <source>
        <dbReference type="RuleBase" id="RU003719"/>
    </source>
</evidence>
<dbReference type="Gene3D" id="3.40.50.720">
    <property type="entry name" value="NAD(P)-binding Rossmann-like Domain"/>
    <property type="match status" value="2"/>
</dbReference>
<reference evidence="7" key="1">
    <citation type="submission" date="2024-03" db="EMBL/GenBank/DDBJ databases">
        <title>Chitinophaga horti sp. nov., isolated from garden soil.</title>
        <authorList>
            <person name="Lee D.S."/>
            <person name="Han D.M."/>
            <person name="Baek J.H."/>
            <person name="Choi D.G."/>
            <person name="Jeon J.H."/>
            <person name="Jeon C.O."/>
        </authorList>
    </citation>
    <scope>NUCLEOTIDE SEQUENCE [LARGE SCALE GENOMIC DNA]</scope>
    <source>
        <strain evidence="7">GPA1</strain>
    </source>
</reference>
<dbReference type="SUPFAM" id="SSF52283">
    <property type="entry name" value="Formate/glycerate dehydrogenase catalytic domain-like"/>
    <property type="match status" value="1"/>
</dbReference>
<gene>
    <name evidence="6" type="ORF">WJU16_16510</name>
</gene>
<dbReference type="InterPro" id="IPR050223">
    <property type="entry name" value="D-isomer_2-hydroxyacid_DH"/>
</dbReference>
<proteinExistence type="inferred from homology"/>
<dbReference type="EMBL" id="CP149822">
    <property type="protein sequence ID" value="WZN39604.1"/>
    <property type="molecule type" value="Genomic_DNA"/>
</dbReference>
<dbReference type="PROSITE" id="PS00065">
    <property type="entry name" value="D_2_HYDROXYACID_DH_1"/>
    <property type="match status" value="1"/>
</dbReference>
<keyword evidence="2" id="KW-0520">NAD</keyword>
<dbReference type="CDD" id="cd05301">
    <property type="entry name" value="GDH"/>
    <property type="match status" value="1"/>
</dbReference>
<organism evidence="6 7">
    <name type="scientific">Chitinophaga pollutisoli</name>
    <dbReference type="NCBI Taxonomy" id="3133966"/>
    <lineage>
        <taxon>Bacteria</taxon>
        <taxon>Pseudomonadati</taxon>
        <taxon>Bacteroidota</taxon>
        <taxon>Chitinophagia</taxon>
        <taxon>Chitinophagales</taxon>
        <taxon>Chitinophagaceae</taxon>
        <taxon>Chitinophaga</taxon>
    </lineage>
</organism>
<feature type="domain" description="D-isomer specific 2-hydroxyacid dehydrogenase NAD-binding" evidence="5">
    <location>
        <begin position="109"/>
        <end position="287"/>
    </location>
</feature>
<evidence type="ECO:0000259" key="5">
    <source>
        <dbReference type="Pfam" id="PF02826"/>
    </source>
</evidence>
<dbReference type="InterPro" id="IPR029752">
    <property type="entry name" value="D-isomer_DH_CS1"/>
</dbReference>
<dbReference type="Proteomes" id="UP001485459">
    <property type="component" value="Chromosome"/>
</dbReference>
<accession>A0ABZ2YL10</accession>
<evidence type="ECO:0000313" key="7">
    <source>
        <dbReference type="Proteomes" id="UP001485459"/>
    </source>
</evidence>
<dbReference type="Pfam" id="PF02826">
    <property type="entry name" value="2-Hacid_dh_C"/>
    <property type="match status" value="1"/>
</dbReference>
<dbReference type="PANTHER" id="PTHR10996:SF178">
    <property type="entry name" value="2-HYDROXYACID DEHYDROGENASE YGL185C-RELATED"/>
    <property type="match status" value="1"/>
</dbReference>
<evidence type="ECO:0000313" key="6">
    <source>
        <dbReference type="EMBL" id="WZN39604.1"/>
    </source>
</evidence>
<dbReference type="GO" id="GO:0016491">
    <property type="term" value="F:oxidoreductase activity"/>
    <property type="evidence" value="ECO:0007669"/>
    <property type="project" value="UniProtKB-KW"/>
</dbReference>
<dbReference type="InterPro" id="IPR006140">
    <property type="entry name" value="D-isomer_DH_NAD-bd"/>
</dbReference>
<sequence length="326" mass="35357">MKIFITRHIPEPGLQLLREAGIAFTEHTEKRNLTLEELIEGCKGMDALLSVGGNKLNAEFLQASRHLKVIALMSAGYDNLDVDTATALGIPVGNTPGVLSNATADTAFLLMLAVSRKAFFMHKMIEKGDWGFFDPTANLGMELNGRTLGIFGMGSIGTALARKCRGAFDMPVIYHNRSRNEAAEKELGAKYVSFDELLEQSDVLSVHAALTPQTEGVFNAAAFRKMKPKAIFVNAARGAMHNENDLLEALRSHRIWGAGLDVTNPEPMDKHNLLLQMPNVAVLPHIGSATEEARGGMARMAAENIIAGLKGLPLPHPINKVIPRTS</sequence>
<evidence type="ECO:0000256" key="1">
    <source>
        <dbReference type="ARBA" id="ARBA00023002"/>
    </source>
</evidence>
<name>A0ABZ2YL10_9BACT</name>
<dbReference type="InterPro" id="IPR036291">
    <property type="entry name" value="NAD(P)-bd_dom_sf"/>
</dbReference>
<feature type="domain" description="D-isomer specific 2-hydroxyacid dehydrogenase catalytic" evidence="4">
    <location>
        <begin position="3"/>
        <end position="319"/>
    </location>
</feature>
<evidence type="ECO:0000259" key="4">
    <source>
        <dbReference type="Pfam" id="PF00389"/>
    </source>
</evidence>